<proteinExistence type="predicted"/>
<dbReference type="Proteomes" id="UP000020681">
    <property type="component" value="Unassembled WGS sequence"/>
</dbReference>
<comment type="caution">
    <text evidence="1">The sequence shown here is derived from an EMBL/GenBank/DDBJ whole genome shotgun (WGS) entry which is preliminary data.</text>
</comment>
<evidence type="ECO:0000313" key="1">
    <source>
        <dbReference type="EMBL" id="EUA91620.1"/>
    </source>
</evidence>
<protein>
    <submittedName>
        <fullName evidence="1">Uncharacterized protein</fullName>
    </submittedName>
</protein>
<organism evidence="1 2">
    <name type="scientific">Mycobacterium ulcerans str. Harvey</name>
    <dbReference type="NCBI Taxonomy" id="1299332"/>
    <lineage>
        <taxon>Bacteria</taxon>
        <taxon>Bacillati</taxon>
        <taxon>Actinomycetota</taxon>
        <taxon>Actinomycetes</taxon>
        <taxon>Mycobacteriales</taxon>
        <taxon>Mycobacteriaceae</taxon>
        <taxon>Mycobacterium</taxon>
        <taxon>Mycobacterium ulcerans group</taxon>
    </lineage>
</organism>
<dbReference type="EMBL" id="JAOL01000087">
    <property type="protein sequence ID" value="EUA91620.1"/>
    <property type="molecule type" value="Genomic_DNA"/>
</dbReference>
<evidence type="ECO:0000313" key="2">
    <source>
        <dbReference type="Proteomes" id="UP000020681"/>
    </source>
</evidence>
<sequence>MSVSTVTPDTFVVDIAPEIAVIVGVGDGDLLDGLLHRSSIQVQFCDIGVE</sequence>
<name>A0ABP3ANZ3_MYCUL</name>
<gene>
    <name evidence="1" type="ORF">I551_1918</name>
</gene>
<reference evidence="1 2" key="1">
    <citation type="submission" date="2014-01" db="EMBL/GenBank/DDBJ databases">
        <authorList>
            <person name="Dobos K."/>
            <person name="Lenaerts A."/>
            <person name="Ordway D."/>
            <person name="DeGroote M.A."/>
            <person name="Parker T."/>
            <person name="Sizemore C."/>
            <person name="Tallon L.J."/>
            <person name="Sadzewicz L.K."/>
            <person name="Sengamalay N."/>
            <person name="Fraser C.M."/>
            <person name="Hine E."/>
            <person name="Shefchek K.A."/>
            <person name="Das S.P."/>
            <person name="Tettelin H."/>
        </authorList>
    </citation>
    <scope>NUCLEOTIDE SEQUENCE [LARGE SCALE GENOMIC DNA]</scope>
    <source>
        <strain evidence="1 2">Harvey</strain>
    </source>
</reference>
<accession>A0ABP3ANZ3</accession>
<keyword evidence="2" id="KW-1185">Reference proteome</keyword>